<dbReference type="EMBL" id="CADEHS020000450">
    <property type="protein sequence ID" value="CAG9951903.1"/>
    <property type="molecule type" value="Genomic_DNA"/>
</dbReference>
<sequence>MAAEEEHTLWYSQPADLWEEALPIGNGRLGAMVAGTTSKDRLWMNEDSVWYGGPQERVNPSACKNLSKVRELMDNGRLEEAEKLISRTFTGMPEALRHYEPLGDVFLHFGHGVDAESTKTMPAGIPDLLSKGTNTKIGTVTNYRRDLDLRTGMVTVQYDYEDTAYKREYFASTTDQVLCVRISSSRQGSLNFAASINRGDHEDVDRRLNKTLDRLDHIPNGLVLSASMGKTGVNASMGISVHLEGTRGAIDQDGIDIVVSNADAAVIFISGETTFRNDDDWKAVQDRLSQAAQEDWQSHLTSHLERYSRLYDRVSLSLTDSSTATQRIKPTDVRLREVKNGAADEGLTALMFHYGRYLLIACSLQGLPANLQGIWNKDIMPTWGSKYTININIQMNYWPAEVTNLSECHEALFEHLERMQQRGEKTAREMYGCRGWVSHHNTDIWADTAPQDRNLTATYWNLSGAWFCLHLWEHYLYKPDLGFLKRAFPIMKGAAEFFMDFLVERKGHLVTYPSSSAENAYYLPGTRQVATMCAGPSWDSQILRELFSALIQAGSHLDQPTEGFDSVLSKLQKPQIGSKGQVLEWMEEYEEVDPGHRHLSHLWGLFPGTSINSPELQNAAKVSIDRRLASGGGHTGWSVAWILCFYARLKLPERAHQTVQKMMRQSVLPNLFDDHPPFQIDGNFGLVAALAEMLLQSHNEGEIELLPCLMPAWEAGGYVRGLRARGDVTVDIGWEDGKLKQARLISAASQTRTIRIAKDRLVSGEGSLVVQVTPGQAIELGGNWTGRDMVYDTFTSPSSKL</sequence>
<accession>A0ACA9UHA9</accession>
<proteinExistence type="predicted"/>
<keyword evidence="2" id="KW-1185">Reference proteome</keyword>
<evidence type="ECO:0000313" key="1">
    <source>
        <dbReference type="EMBL" id="CAG9951903.1"/>
    </source>
</evidence>
<name>A0ACA9UHA9_BIOOC</name>
<reference evidence="1" key="1">
    <citation type="submission" date="2020-04" db="EMBL/GenBank/DDBJ databases">
        <authorList>
            <person name="Broberg M."/>
        </authorList>
    </citation>
    <scope>NUCLEOTIDE SEQUENCE</scope>
</reference>
<organism evidence="1 2">
    <name type="scientific">Clonostachys rosea f. rosea IK726</name>
    <dbReference type="NCBI Taxonomy" id="1349383"/>
    <lineage>
        <taxon>Eukaryota</taxon>
        <taxon>Fungi</taxon>
        <taxon>Dikarya</taxon>
        <taxon>Ascomycota</taxon>
        <taxon>Pezizomycotina</taxon>
        <taxon>Sordariomycetes</taxon>
        <taxon>Hypocreomycetidae</taxon>
        <taxon>Hypocreales</taxon>
        <taxon>Bionectriaceae</taxon>
        <taxon>Clonostachys</taxon>
    </lineage>
</organism>
<evidence type="ECO:0000313" key="2">
    <source>
        <dbReference type="Proteomes" id="UP000836387"/>
    </source>
</evidence>
<dbReference type="Proteomes" id="UP000836387">
    <property type="component" value="Unassembled WGS sequence"/>
</dbReference>
<reference evidence="1" key="2">
    <citation type="submission" date="2021-10" db="EMBL/GenBank/DDBJ databases">
        <authorList>
            <person name="Piombo E."/>
        </authorList>
    </citation>
    <scope>NUCLEOTIDE SEQUENCE</scope>
</reference>
<gene>
    <name evidence="1" type="ORF">CRV2_00018457</name>
</gene>
<protein>
    <submittedName>
        <fullName evidence="1">Uncharacterized protein</fullName>
    </submittedName>
</protein>
<comment type="caution">
    <text evidence="1">The sequence shown here is derived from an EMBL/GenBank/DDBJ whole genome shotgun (WGS) entry which is preliminary data.</text>
</comment>